<keyword evidence="1" id="KW-0812">Transmembrane</keyword>
<keyword evidence="1" id="KW-1133">Transmembrane helix</keyword>
<feature type="transmembrane region" description="Helical" evidence="1">
    <location>
        <begin position="197"/>
        <end position="226"/>
    </location>
</feature>
<name>A0ABT9H5K2_9SPHN</name>
<keyword evidence="4" id="KW-1185">Reference proteome</keyword>
<feature type="transmembrane region" description="Helical" evidence="1">
    <location>
        <begin position="71"/>
        <end position="93"/>
    </location>
</feature>
<organism evidence="3 4">
    <name type="scientific">Qipengyuania benthica</name>
    <dbReference type="NCBI Taxonomy" id="3067651"/>
    <lineage>
        <taxon>Bacteria</taxon>
        <taxon>Pseudomonadati</taxon>
        <taxon>Pseudomonadota</taxon>
        <taxon>Alphaproteobacteria</taxon>
        <taxon>Sphingomonadales</taxon>
        <taxon>Erythrobacteraceae</taxon>
        <taxon>Qipengyuania</taxon>
    </lineage>
</organism>
<dbReference type="EMBL" id="JAVAIL010000001">
    <property type="protein sequence ID" value="MDP4538592.1"/>
    <property type="molecule type" value="Genomic_DNA"/>
</dbReference>
<dbReference type="InterPro" id="IPR018476">
    <property type="entry name" value="GlyceroP-diester-Pdiesterase_M"/>
</dbReference>
<dbReference type="Pfam" id="PF10110">
    <property type="entry name" value="GPDPase_memb"/>
    <property type="match status" value="1"/>
</dbReference>
<protein>
    <submittedName>
        <fullName evidence="3">Glycerophosphoryl diester phosphodiesterase membrane domain-containing protein</fullName>
    </submittedName>
</protein>
<sequence length="276" mass="28861">MKLDLSAAWDGAMTMIRANREVVTVLAGVFFFLPNLAFSLFLPDAGLAEASAAQSDWEAMAAVIQDFYAQYWWALLLLALIQMIGAIASLAVLGDGGRPTVGDALRRGLSLLPTLLGAQIVAALAIFAPIVLASGIGAATGSAGVIGLLTLISLPVMIYIMVKFSLSSPVVAVDQIRNPLAALAHSWRMTKGNSFRLFFFFLLLIVAFVVVSTVLNLIIGLVLALLGEALQLIGLAIAGALINAIFSVVAYAVLASVHQRLAGQASVSVPVAGKED</sequence>
<accession>A0ABT9H5K2</accession>
<feature type="transmembrane region" description="Helical" evidence="1">
    <location>
        <begin position="21"/>
        <end position="42"/>
    </location>
</feature>
<feature type="transmembrane region" description="Helical" evidence="1">
    <location>
        <begin position="142"/>
        <end position="162"/>
    </location>
</feature>
<reference evidence="3 4" key="1">
    <citation type="submission" date="2023-08" db="EMBL/GenBank/DDBJ databases">
        <title>genomic of DY56.</title>
        <authorList>
            <person name="Wang Y."/>
        </authorList>
    </citation>
    <scope>NUCLEOTIDE SEQUENCE [LARGE SCALE GENOMIC DNA]</scope>
    <source>
        <strain evidence="3 4">DY56-A-20</strain>
    </source>
</reference>
<evidence type="ECO:0000256" key="1">
    <source>
        <dbReference type="SAM" id="Phobius"/>
    </source>
</evidence>
<evidence type="ECO:0000313" key="3">
    <source>
        <dbReference type="EMBL" id="MDP4538592.1"/>
    </source>
</evidence>
<evidence type="ECO:0000313" key="4">
    <source>
        <dbReference type="Proteomes" id="UP001235664"/>
    </source>
</evidence>
<gene>
    <name evidence="3" type="ORF">Q9K01_03005</name>
</gene>
<comment type="caution">
    <text evidence="3">The sequence shown here is derived from an EMBL/GenBank/DDBJ whole genome shotgun (WGS) entry which is preliminary data.</text>
</comment>
<feature type="transmembrane region" description="Helical" evidence="1">
    <location>
        <begin position="114"/>
        <end position="136"/>
    </location>
</feature>
<evidence type="ECO:0000259" key="2">
    <source>
        <dbReference type="Pfam" id="PF10110"/>
    </source>
</evidence>
<dbReference type="Proteomes" id="UP001235664">
    <property type="component" value="Unassembled WGS sequence"/>
</dbReference>
<feature type="transmembrane region" description="Helical" evidence="1">
    <location>
        <begin position="232"/>
        <end position="254"/>
    </location>
</feature>
<proteinExistence type="predicted"/>
<dbReference type="RefSeq" id="WP_305928720.1">
    <property type="nucleotide sequence ID" value="NZ_JAVAIL010000001.1"/>
</dbReference>
<feature type="domain" description="Glycerophosphoryl diester phosphodiesterase membrane" evidence="2">
    <location>
        <begin position="146"/>
        <end position="253"/>
    </location>
</feature>
<keyword evidence="1" id="KW-0472">Membrane</keyword>